<reference evidence="1" key="1">
    <citation type="journal article" date="2015" name="Nature">
        <title>Complex archaea that bridge the gap between prokaryotes and eukaryotes.</title>
        <authorList>
            <person name="Spang A."/>
            <person name="Saw J.H."/>
            <person name="Jorgensen S.L."/>
            <person name="Zaremba-Niedzwiedzka K."/>
            <person name="Martijn J."/>
            <person name="Lind A.E."/>
            <person name="van Eijk R."/>
            <person name="Schleper C."/>
            <person name="Guy L."/>
            <person name="Ettema T.J."/>
        </authorList>
    </citation>
    <scope>NUCLEOTIDE SEQUENCE</scope>
</reference>
<gene>
    <name evidence="1" type="ORF">LCGC14_1060420</name>
</gene>
<protein>
    <submittedName>
        <fullName evidence="1">Uncharacterized protein</fullName>
    </submittedName>
</protein>
<sequence length="133" mass="15409">MIRKKRTIWPMLFFLIVFLSIIASSEERKSFKPRFSIKLTAGGGYVAIGDMNKHLDSMNNYKDYSGLSMSDVSGKIEKLNNWSNDWELELKIDVSPKIGFGIATSFFHRRNQSSIYAYQVPEFGRDHEMIFEP</sequence>
<dbReference type="AlphaFoldDB" id="A0A0F9MLE3"/>
<dbReference type="EMBL" id="LAZR01004497">
    <property type="protein sequence ID" value="KKN08085.1"/>
    <property type="molecule type" value="Genomic_DNA"/>
</dbReference>
<name>A0A0F9MLE3_9ZZZZ</name>
<accession>A0A0F9MLE3</accession>
<proteinExistence type="predicted"/>
<feature type="non-terminal residue" evidence="1">
    <location>
        <position position="133"/>
    </location>
</feature>
<evidence type="ECO:0000313" key="1">
    <source>
        <dbReference type="EMBL" id="KKN08085.1"/>
    </source>
</evidence>
<organism evidence="1">
    <name type="scientific">marine sediment metagenome</name>
    <dbReference type="NCBI Taxonomy" id="412755"/>
    <lineage>
        <taxon>unclassified sequences</taxon>
        <taxon>metagenomes</taxon>
        <taxon>ecological metagenomes</taxon>
    </lineage>
</organism>
<comment type="caution">
    <text evidence="1">The sequence shown here is derived from an EMBL/GenBank/DDBJ whole genome shotgun (WGS) entry which is preliminary data.</text>
</comment>